<accession>A0ABC9U1S8</accession>
<gene>
    <name evidence="2" type="ORF">CLOSYM_00870</name>
</gene>
<evidence type="ECO:0000256" key="1">
    <source>
        <dbReference type="SAM" id="MobiDB-lite"/>
    </source>
</evidence>
<protein>
    <submittedName>
        <fullName evidence="2">Uncharacterized protein</fullName>
    </submittedName>
</protein>
<evidence type="ECO:0000313" key="3">
    <source>
        <dbReference type="Proteomes" id="UP000016491"/>
    </source>
</evidence>
<dbReference type="RefSeq" id="WP_021641393.1">
    <property type="nucleotide sequence ID" value="NZ_KE992856.1"/>
</dbReference>
<name>A0ABC9U1S8_CLOSY</name>
<dbReference type="Proteomes" id="UP000016491">
    <property type="component" value="Unassembled WGS sequence"/>
</dbReference>
<proteinExistence type="predicted"/>
<feature type="compositionally biased region" description="Basic and acidic residues" evidence="1">
    <location>
        <begin position="34"/>
        <end position="46"/>
    </location>
</feature>
<organism evidence="2 3">
    <name type="scientific">[Clostridium] symbiosum ATCC 14940</name>
    <dbReference type="NCBI Taxonomy" id="411472"/>
    <lineage>
        <taxon>Bacteria</taxon>
        <taxon>Bacillati</taxon>
        <taxon>Bacillota</taxon>
        <taxon>Clostridia</taxon>
        <taxon>Lachnospirales</taxon>
        <taxon>Lachnospiraceae</taxon>
        <taxon>Otoolea</taxon>
    </lineage>
</organism>
<reference evidence="2 3" key="1">
    <citation type="submission" date="2013-07" db="EMBL/GenBank/DDBJ databases">
        <authorList>
            <person name="Weinstock G."/>
            <person name="Sodergren E."/>
            <person name="Wylie T."/>
            <person name="Fulton L."/>
            <person name="Fulton R."/>
            <person name="Fronick C."/>
            <person name="O'Laughlin M."/>
            <person name="Godfrey J."/>
            <person name="Miner T."/>
            <person name="Herter B."/>
            <person name="Appelbaum E."/>
            <person name="Cordes M."/>
            <person name="Lek S."/>
            <person name="Wollam A."/>
            <person name="Pepin K.H."/>
            <person name="Palsikar V.B."/>
            <person name="Mitreva M."/>
            <person name="Wilson R.K."/>
        </authorList>
    </citation>
    <scope>NUCLEOTIDE SEQUENCE [LARGE SCALE GENOMIC DNA]</scope>
    <source>
        <strain evidence="2 3">ATCC 14940</strain>
    </source>
</reference>
<comment type="caution">
    <text evidence="2">The sequence shown here is derived from an EMBL/GenBank/DDBJ whole genome shotgun (WGS) entry which is preliminary data.</text>
</comment>
<sequence>MSEKDKKILETIAEALPKMSEFDKGYFLGTAESKAMDKKKRAEDKLLPPAQSGGEGK</sequence>
<feature type="region of interest" description="Disordered" evidence="1">
    <location>
        <begin position="34"/>
        <end position="57"/>
    </location>
</feature>
<dbReference type="EMBL" id="AWSU01000072">
    <property type="protein sequence ID" value="ERI79438.1"/>
    <property type="molecule type" value="Genomic_DNA"/>
</dbReference>
<evidence type="ECO:0000313" key="2">
    <source>
        <dbReference type="EMBL" id="ERI79438.1"/>
    </source>
</evidence>
<dbReference type="AlphaFoldDB" id="A0ABC9U1S8"/>